<dbReference type="Proteomes" id="UP000828941">
    <property type="component" value="Chromosome 6"/>
</dbReference>
<dbReference type="EMBL" id="CM039431">
    <property type="protein sequence ID" value="KAI4338165.1"/>
    <property type="molecule type" value="Genomic_DNA"/>
</dbReference>
<name>A0ACB9NUY8_BAUVA</name>
<accession>A0ACB9NUY8</accession>
<evidence type="ECO:0000313" key="2">
    <source>
        <dbReference type="Proteomes" id="UP000828941"/>
    </source>
</evidence>
<reference evidence="1 2" key="1">
    <citation type="journal article" date="2022" name="DNA Res.">
        <title>Chromosomal-level genome assembly of the orchid tree Bauhinia variegata (Leguminosae; Cercidoideae) supports the allotetraploid origin hypothesis of Bauhinia.</title>
        <authorList>
            <person name="Zhong Y."/>
            <person name="Chen Y."/>
            <person name="Zheng D."/>
            <person name="Pang J."/>
            <person name="Liu Y."/>
            <person name="Luo S."/>
            <person name="Meng S."/>
            <person name="Qian L."/>
            <person name="Wei D."/>
            <person name="Dai S."/>
            <person name="Zhou R."/>
        </authorList>
    </citation>
    <scope>NUCLEOTIDE SEQUENCE [LARGE SCALE GENOMIC DNA]</scope>
    <source>
        <strain evidence="1">BV-YZ2020</strain>
    </source>
</reference>
<sequence>MAQFCGGSDYLIGNSSMLLMEGGCHQPPANSSGIFPKFEYHEAYSFRRKEVEPQSKKMPDALKKRVEAAAKEFNFTMADIDLVEKALSDQNSRSNLFQEDVKIRVAAAIKKYKFTPEEIAIVRKAARDEKSSDVISKCGGASTRMVGTRNISGHGGTLSSFAYSSNGSTDSAIWGGRGFSGSTVSHASIGDSRFGPLVGTGAFCLGPLGDAGAFCRGPLGNSGAFCRGPLGGRVAVEVGCNIL</sequence>
<gene>
    <name evidence="1" type="ORF">L6164_016509</name>
</gene>
<evidence type="ECO:0000313" key="1">
    <source>
        <dbReference type="EMBL" id="KAI4338165.1"/>
    </source>
</evidence>
<organism evidence="1 2">
    <name type="scientific">Bauhinia variegata</name>
    <name type="common">Purple orchid tree</name>
    <name type="synonym">Phanera variegata</name>
    <dbReference type="NCBI Taxonomy" id="167791"/>
    <lineage>
        <taxon>Eukaryota</taxon>
        <taxon>Viridiplantae</taxon>
        <taxon>Streptophyta</taxon>
        <taxon>Embryophyta</taxon>
        <taxon>Tracheophyta</taxon>
        <taxon>Spermatophyta</taxon>
        <taxon>Magnoliopsida</taxon>
        <taxon>eudicotyledons</taxon>
        <taxon>Gunneridae</taxon>
        <taxon>Pentapetalae</taxon>
        <taxon>rosids</taxon>
        <taxon>fabids</taxon>
        <taxon>Fabales</taxon>
        <taxon>Fabaceae</taxon>
        <taxon>Cercidoideae</taxon>
        <taxon>Cercideae</taxon>
        <taxon>Bauhiniinae</taxon>
        <taxon>Bauhinia</taxon>
    </lineage>
</organism>
<comment type="caution">
    <text evidence="1">The sequence shown here is derived from an EMBL/GenBank/DDBJ whole genome shotgun (WGS) entry which is preliminary data.</text>
</comment>
<proteinExistence type="predicted"/>
<keyword evidence="2" id="KW-1185">Reference proteome</keyword>
<protein>
    <submittedName>
        <fullName evidence="1">Uncharacterized protein</fullName>
    </submittedName>
</protein>